<reference evidence="1 2" key="1">
    <citation type="journal article" date="2019" name="Emerg. Microbes Infect.">
        <title>Comprehensive subspecies identification of 175 nontuberculous mycobacteria species based on 7547 genomic profiles.</title>
        <authorList>
            <person name="Matsumoto Y."/>
            <person name="Kinjo T."/>
            <person name="Motooka D."/>
            <person name="Nabeya D."/>
            <person name="Jung N."/>
            <person name="Uechi K."/>
            <person name="Horii T."/>
            <person name="Iida T."/>
            <person name="Fujita J."/>
            <person name="Nakamura S."/>
        </authorList>
    </citation>
    <scope>NUCLEOTIDE SEQUENCE [LARGE SCALE GENOMIC DNA]</scope>
    <source>
        <strain evidence="1 2">JCM 30996</strain>
    </source>
</reference>
<gene>
    <name evidence="1" type="ORF">MHIP_04890</name>
</gene>
<comment type="caution">
    <text evidence="1">The sequence shown here is derived from an EMBL/GenBank/DDBJ whole genome shotgun (WGS) entry which is preliminary data.</text>
</comment>
<dbReference type="EMBL" id="BLLB01000002">
    <property type="protein sequence ID" value="GFH00006.1"/>
    <property type="molecule type" value="Genomic_DNA"/>
</dbReference>
<evidence type="ECO:0008006" key="3">
    <source>
        <dbReference type="Google" id="ProtNLM"/>
    </source>
</evidence>
<proteinExistence type="predicted"/>
<evidence type="ECO:0000313" key="1">
    <source>
        <dbReference type="EMBL" id="GFH00006.1"/>
    </source>
</evidence>
<accession>A0A7I9ZGI8</accession>
<dbReference type="Proteomes" id="UP000465304">
    <property type="component" value="Unassembled WGS sequence"/>
</dbReference>
<evidence type="ECO:0000313" key="2">
    <source>
        <dbReference type="Proteomes" id="UP000465304"/>
    </source>
</evidence>
<protein>
    <recommendedName>
        <fullName evidence="3">Restriction endonuclease</fullName>
    </recommendedName>
</protein>
<keyword evidence="2" id="KW-1185">Reference proteome</keyword>
<organism evidence="1 2">
    <name type="scientific">Mycolicibacterium hippocampi</name>
    <dbReference type="NCBI Taxonomy" id="659824"/>
    <lineage>
        <taxon>Bacteria</taxon>
        <taxon>Bacillati</taxon>
        <taxon>Actinomycetota</taxon>
        <taxon>Actinomycetes</taxon>
        <taxon>Mycobacteriales</taxon>
        <taxon>Mycobacteriaceae</taxon>
        <taxon>Mycolicibacterium</taxon>
    </lineage>
</organism>
<sequence length="369" mass="40070">MTSIDDTVADIVAADSWDRRVNEVRLIPQRHGKTDQPAVYAALARELYVPYLAPDFAFIHDAPFYDEEHFDSVYAAAEEATKGFTDVEVETLAALLERNSRTLLVFRTITGLLKNEFALTTTVVAEQLGGGSLAVAATTVDGAEKRGGRLSAEQARVLAHTIDQLLRKELFTDAPPGLHSKQDKFDTRDGWLTVRQLATGGVPYRAFLHQRHYGGSFGQVTNATSGKKGDLLEDEVEALFQAAGVPYIRTGSHNQGDIAARFGVTVTPAPDFVVFDKSDTLRSMLECKATNDGGTARDKATRFRLLQAEGARLGGVPVIAVLGGTGWARVNDTLGPVLQYTDGRVFTLETLDEMLAVTPFPQLKGLVSD</sequence>
<dbReference type="AlphaFoldDB" id="A0A7I9ZGI8"/>
<name>A0A7I9ZGI8_9MYCO</name>
<dbReference type="RefSeq" id="WP_163886791.1">
    <property type="nucleotide sequence ID" value="NZ_JACKSE010000294.1"/>
</dbReference>